<dbReference type="InterPro" id="IPR036390">
    <property type="entry name" value="WH_DNA-bd_sf"/>
</dbReference>
<dbReference type="AlphaFoldDB" id="A0A927F4R3"/>
<proteinExistence type="predicted"/>
<evidence type="ECO:0000313" key="1">
    <source>
        <dbReference type="EMBL" id="MBD3934129.1"/>
    </source>
</evidence>
<sequence>MSVPPTRGESWTFLTNHARVLLCLARDPEARLRDVASVIGITERSVQLIVADLERAGYLTRTRVGRRNRYAIDTGLALRHPNEADHPVGDLLNTFLHREDAPQEETGR</sequence>
<dbReference type="EMBL" id="JACXYU010000014">
    <property type="protein sequence ID" value="MBD3934129.1"/>
    <property type="molecule type" value="Genomic_DNA"/>
</dbReference>
<comment type="caution">
    <text evidence="1">The sequence shown here is derived from an EMBL/GenBank/DDBJ whole genome shotgun (WGS) entry which is preliminary data.</text>
</comment>
<evidence type="ECO:0000313" key="2">
    <source>
        <dbReference type="Proteomes" id="UP000632289"/>
    </source>
</evidence>
<dbReference type="Proteomes" id="UP000632289">
    <property type="component" value="Unassembled WGS sequence"/>
</dbReference>
<dbReference type="InterPro" id="IPR036388">
    <property type="entry name" value="WH-like_DNA-bd_sf"/>
</dbReference>
<accession>A0A927F4R3</accession>
<dbReference type="SUPFAM" id="SSF46785">
    <property type="entry name" value="Winged helix' DNA-binding domain"/>
    <property type="match status" value="1"/>
</dbReference>
<name>A0A927F4R3_9ACTN</name>
<dbReference type="RefSeq" id="WP_191211426.1">
    <property type="nucleotide sequence ID" value="NZ_BAABKL010000041.1"/>
</dbReference>
<gene>
    <name evidence="1" type="ORF">IF129_21530</name>
</gene>
<reference evidence="1" key="1">
    <citation type="submission" date="2020-09" db="EMBL/GenBank/DDBJ databases">
        <title>Secondary metabolite and genome analysis of marine Streptomyces chumphonensis KK1-2T.</title>
        <authorList>
            <person name="Phongsopitanun W."/>
            <person name="Kanchanasin P."/>
            <person name="Pittayakhajonwut P."/>
            <person name="Suwanborirux K."/>
            <person name="Tanasupawat S."/>
        </authorList>
    </citation>
    <scope>NUCLEOTIDE SEQUENCE</scope>
    <source>
        <strain evidence="1">KK1-2</strain>
    </source>
</reference>
<organism evidence="1 2">
    <name type="scientific">Streptomyces chumphonensis</name>
    <dbReference type="NCBI Taxonomy" id="1214925"/>
    <lineage>
        <taxon>Bacteria</taxon>
        <taxon>Bacillati</taxon>
        <taxon>Actinomycetota</taxon>
        <taxon>Actinomycetes</taxon>
        <taxon>Kitasatosporales</taxon>
        <taxon>Streptomycetaceae</taxon>
        <taxon>Streptomyces</taxon>
    </lineage>
</organism>
<dbReference type="Gene3D" id="1.10.10.10">
    <property type="entry name" value="Winged helix-like DNA-binding domain superfamily/Winged helix DNA-binding domain"/>
    <property type="match status" value="1"/>
</dbReference>
<dbReference type="GO" id="GO:0003700">
    <property type="term" value="F:DNA-binding transcription factor activity"/>
    <property type="evidence" value="ECO:0007669"/>
    <property type="project" value="InterPro"/>
</dbReference>
<protein>
    <submittedName>
        <fullName evidence="1">MarR family transcriptional regulator</fullName>
    </submittedName>
</protein>
<dbReference type="Pfam" id="PF13412">
    <property type="entry name" value="HTH_24"/>
    <property type="match status" value="1"/>
</dbReference>
<keyword evidence="2" id="KW-1185">Reference proteome</keyword>